<dbReference type="GO" id="GO:0005506">
    <property type="term" value="F:iron ion binding"/>
    <property type="evidence" value="ECO:0007669"/>
    <property type="project" value="InterPro"/>
</dbReference>
<keyword evidence="5 13" id="KW-0812">Transmembrane</keyword>
<evidence type="ECO:0000256" key="13">
    <source>
        <dbReference type="SAM" id="Phobius"/>
    </source>
</evidence>
<evidence type="ECO:0000256" key="4">
    <source>
        <dbReference type="ARBA" id="ARBA00022617"/>
    </source>
</evidence>
<sequence>MINILIESIYIQLLIVLVGLIAVLNYFHLTRKRVKLNEPPIVDYRIPMIGHTLRLINDCEKLIVESGEKYGEIYSLYIFGELITVVGKDSIGDLYRKENDFDFYSGTDVKLVVKYIFDDAFKNVNKSLKFMKNYFKVNLNNIMDRIEQNVIKGFDIYIGECNEPKVFNDSHEALKNVFAFVAMNLFLGEECGHNEEIFELFKNLVRLFSLRYISKYKHVIIKHIKLIIKKRFHEKKKLGDAWIPPTDVLQFFLNDPEIAPDLDPNNVNCNLIADIISIFILAAMSSTSYRASYALYELAKRKEDWPELYQEAQQINEQCNGNFKTCDDLDKMVKLDRFIKETFRLNADLLRLPRQCITDTHYTFSNGYQIPSGRMVSVDVLELYRNENFQGPNPNEFNASHHNSPATKLDRNFLLFGHGKHICPGRNYAVTLTKITLHHIMLKYNLRTKFENRVPRNHIGFFIAPARPGDSSIIFEKNN</sequence>
<dbReference type="Pfam" id="PF00067">
    <property type="entry name" value="p450"/>
    <property type="match status" value="1"/>
</dbReference>
<dbReference type="InterPro" id="IPR001128">
    <property type="entry name" value="Cyt_P450"/>
</dbReference>
<reference evidence="14 15" key="1">
    <citation type="submission" date="2018-06" db="EMBL/GenBank/DDBJ databases">
        <title>Comparative genomics reveals the genomic features of Rhizophagus irregularis, R. cerebriforme, R. diaphanum and Gigaspora rosea, and their symbiotic lifestyle signature.</title>
        <authorList>
            <person name="Morin E."/>
            <person name="San Clemente H."/>
            <person name="Chen E.C.H."/>
            <person name="De La Providencia I."/>
            <person name="Hainaut M."/>
            <person name="Kuo A."/>
            <person name="Kohler A."/>
            <person name="Murat C."/>
            <person name="Tang N."/>
            <person name="Roy S."/>
            <person name="Loubradou J."/>
            <person name="Henrissat B."/>
            <person name="Grigoriev I.V."/>
            <person name="Corradi N."/>
            <person name="Roux C."/>
            <person name="Martin F.M."/>
        </authorList>
    </citation>
    <scope>NUCLEOTIDE SEQUENCE [LARGE SCALE GENOMIC DNA]</scope>
    <source>
        <strain evidence="14 15">DAOM 194757</strain>
    </source>
</reference>
<evidence type="ECO:0000256" key="6">
    <source>
        <dbReference type="ARBA" id="ARBA00022723"/>
    </source>
</evidence>
<dbReference type="PANTHER" id="PTHR46206">
    <property type="entry name" value="CYTOCHROME P450"/>
    <property type="match status" value="1"/>
</dbReference>
<gene>
    <name evidence="14" type="ORF">C2G38_2037906</name>
</gene>
<feature type="transmembrane region" description="Helical" evidence="13">
    <location>
        <begin position="6"/>
        <end position="27"/>
    </location>
</feature>
<evidence type="ECO:0000256" key="5">
    <source>
        <dbReference type="ARBA" id="ARBA00022692"/>
    </source>
</evidence>
<dbReference type="GO" id="GO:0004497">
    <property type="term" value="F:monooxygenase activity"/>
    <property type="evidence" value="ECO:0007669"/>
    <property type="project" value="UniProtKB-KW"/>
</dbReference>
<dbReference type="InterPro" id="IPR036396">
    <property type="entry name" value="Cyt_P450_sf"/>
</dbReference>
<comment type="cofactor">
    <cofactor evidence="1 11">
        <name>heme</name>
        <dbReference type="ChEBI" id="CHEBI:30413"/>
    </cofactor>
</comment>
<protein>
    <submittedName>
        <fullName evidence="14">Cytochrome P450</fullName>
    </submittedName>
</protein>
<evidence type="ECO:0000256" key="8">
    <source>
        <dbReference type="ARBA" id="ARBA00023004"/>
    </source>
</evidence>
<name>A0A397V4B3_9GLOM</name>
<keyword evidence="12" id="KW-0560">Oxidoreductase</keyword>
<dbReference type="InterPro" id="IPR002403">
    <property type="entry name" value="Cyt_P450_E_grp-IV"/>
</dbReference>
<proteinExistence type="inferred from homology"/>
<keyword evidence="9 12" id="KW-0503">Monooxygenase</keyword>
<evidence type="ECO:0000256" key="2">
    <source>
        <dbReference type="ARBA" id="ARBA00004370"/>
    </source>
</evidence>
<dbReference type="GO" id="GO:0016020">
    <property type="term" value="C:membrane"/>
    <property type="evidence" value="ECO:0007669"/>
    <property type="project" value="UniProtKB-SubCell"/>
</dbReference>
<keyword evidence="7 13" id="KW-1133">Transmembrane helix</keyword>
<dbReference type="Proteomes" id="UP000266673">
    <property type="component" value="Unassembled WGS sequence"/>
</dbReference>
<evidence type="ECO:0000256" key="10">
    <source>
        <dbReference type="ARBA" id="ARBA00023136"/>
    </source>
</evidence>
<evidence type="ECO:0000256" key="11">
    <source>
        <dbReference type="PIRSR" id="PIRSR602403-1"/>
    </source>
</evidence>
<keyword evidence="8 11" id="KW-0408">Iron</keyword>
<feature type="binding site" description="axial binding residue" evidence="11">
    <location>
        <position position="423"/>
    </location>
    <ligand>
        <name>heme</name>
        <dbReference type="ChEBI" id="CHEBI:30413"/>
    </ligand>
    <ligandPart>
        <name>Fe</name>
        <dbReference type="ChEBI" id="CHEBI:18248"/>
    </ligandPart>
</feature>
<dbReference type="PRINTS" id="PR00465">
    <property type="entry name" value="EP450IV"/>
</dbReference>
<comment type="caution">
    <text evidence="14">The sequence shown here is derived from an EMBL/GenBank/DDBJ whole genome shotgun (WGS) entry which is preliminary data.</text>
</comment>
<keyword evidence="15" id="KW-1185">Reference proteome</keyword>
<evidence type="ECO:0000313" key="14">
    <source>
        <dbReference type="EMBL" id="RIB17245.1"/>
    </source>
</evidence>
<dbReference type="InterPro" id="IPR017972">
    <property type="entry name" value="Cyt_P450_CS"/>
</dbReference>
<keyword evidence="4 11" id="KW-0349">Heme</keyword>
<dbReference type="GO" id="GO:0020037">
    <property type="term" value="F:heme binding"/>
    <property type="evidence" value="ECO:0007669"/>
    <property type="project" value="InterPro"/>
</dbReference>
<dbReference type="STRING" id="44941.A0A397V4B3"/>
<comment type="similarity">
    <text evidence="3 12">Belongs to the cytochrome P450 family.</text>
</comment>
<evidence type="ECO:0000256" key="12">
    <source>
        <dbReference type="RuleBase" id="RU000461"/>
    </source>
</evidence>
<dbReference type="EMBL" id="QKWP01000621">
    <property type="protein sequence ID" value="RIB17245.1"/>
    <property type="molecule type" value="Genomic_DNA"/>
</dbReference>
<dbReference type="PANTHER" id="PTHR46206:SF5">
    <property type="entry name" value="P450, PUTATIVE (EUROFUNG)-RELATED"/>
    <property type="match status" value="1"/>
</dbReference>
<dbReference type="SUPFAM" id="SSF48264">
    <property type="entry name" value="Cytochrome P450"/>
    <property type="match status" value="1"/>
</dbReference>
<organism evidence="14 15">
    <name type="scientific">Gigaspora rosea</name>
    <dbReference type="NCBI Taxonomy" id="44941"/>
    <lineage>
        <taxon>Eukaryota</taxon>
        <taxon>Fungi</taxon>
        <taxon>Fungi incertae sedis</taxon>
        <taxon>Mucoromycota</taxon>
        <taxon>Glomeromycotina</taxon>
        <taxon>Glomeromycetes</taxon>
        <taxon>Diversisporales</taxon>
        <taxon>Gigasporaceae</taxon>
        <taxon>Gigaspora</taxon>
    </lineage>
</organism>
<keyword evidence="6 11" id="KW-0479">Metal-binding</keyword>
<evidence type="ECO:0000256" key="3">
    <source>
        <dbReference type="ARBA" id="ARBA00010617"/>
    </source>
</evidence>
<evidence type="ECO:0000256" key="1">
    <source>
        <dbReference type="ARBA" id="ARBA00001971"/>
    </source>
</evidence>
<dbReference type="AlphaFoldDB" id="A0A397V4B3"/>
<keyword evidence="10 13" id="KW-0472">Membrane</keyword>
<accession>A0A397V4B3</accession>
<dbReference type="Gene3D" id="1.10.630.10">
    <property type="entry name" value="Cytochrome P450"/>
    <property type="match status" value="1"/>
</dbReference>
<evidence type="ECO:0000256" key="7">
    <source>
        <dbReference type="ARBA" id="ARBA00022989"/>
    </source>
</evidence>
<comment type="subcellular location">
    <subcellularLocation>
        <location evidence="2">Membrane</location>
    </subcellularLocation>
</comment>
<evidence type="ECO:0000256" key="9">
    <source>
        <dbReference type="ARBA" id="ARBA00023033"/>
    </source>
</evidence>
<dbReference type="GO" id="GO:0016705">
    <property type="term" value="F:oxidoreductase activity, acting on paired donors, with incorporation or reduction of molecular oxygen"/>
    <property type="evidence" value="ECO:0007669"/>
    <property type="project" value="InterPro"/>
</dbReference>
<evidence type="ECO:0000313" key="15">
    <source>
        <dbReference type="Proteomes" id="UP000266673"/>
    </source>
</evidence>
<dbReference type="PROSITE" id="PS00086">
    <property type="entry name" value="CYTOCHROME_P450"/>
    <property type="match status" value="1"/>
</dbReference>
<dbReference type="OrthoDB" id="1844152at2759"/>